<dbReference type="STRING" id="1229276.DI53_0943"/>
<evidence type="ECO:0000256" key="7">
    <source>
        <dbReference type="ARBA" id="ARBA00022984"/>
    </source>
</evidence>
<dbReference type="eggNOG" id="COG0744">
    <property type="taxonomic scope" value="Bacteria"/>
</dbReference>
<keyword evidence="2" id="KW-0997">Cell inner membrane</keyword>
<comment type="pathway">
    <text evidence="11">Cell wall biogenesis; peptidoglycan biosynthesis.</text>
</comment>
<dbReference type="Pfam" id="PF00912">
    <property type="entry name" value="Transgly"/>
    <property type="match status" value="1"/>
</dbReference>
<dbReference type="AlphaFoldDB" id="A0A0B8T251"/>
<comment type="similarity">
    <text evidence="11">Belongs to the glycosyltransferase 51 family.</text>
</comment>
<evidence type="ECO:0000256" key="10">
    <source>
        <dbReference type="ARBA" id="ARBA00023316"/>
    </source>
</evidence>
<reference evidence="14" key="1">
    <citation type="submission" date="2014-04" db="EMBL/GenBank/DDBJ databases">
        <title>Whole-Genome optical mapping and complete genome sequence of Sphingobacterium deserti sp. nov., a new spaces isolated from desert in the west of China.</title>
        <authorList>
            <person name="Teng C."/>
            <person name="Zhou Z."/>
            <person name="Li X."/>
            <person name="Chen M."/>
            <person name="Lin M."/>
            <person name="Wang L."/>
            <person name="Su S."/>
            <person name="Zhang C."/>
            <person name="Zhang W."/>
        </authorList>
    </citation>
    <scope>NUCLEOTIDE SEQUENCE [LARGE SCALE GENOMIC DNA]</scope>
    <source>
        <strain evidence="14">ACCC05744</strain>
    </source>
</reference>
<keyword evidence="6 11" id="KW-0133">Cell shape</keyword>
<evidence type="ECO:0000256" key="2">
    <source>
        <dbReference type="ARBA" id="ARBA00022519"/>
    </source>
</evidence>
<dbReference type="NCBIfam" id="TIGR02070">
    <property type="entry name" value="mono_pep_trsgly"/>
    <property type="match status" value="1"/>
</dbReference>
<dbReference type="GO" id="GO:0009274">
    <property type="term" value="C:peptidoglycan-based cell wall"/>
    <property type="evidence" value="ECO:0007669"/>
    <property type="project" value="InterPro"/>
</dbReference>
<dbReference type="GO" id="GO:0009252">
    <property type="term" value="P:peptidoglycan biosynthetic process"/>
    <property type="evidence" value="ECO:0007669"/>
    <property type="project" value="UniProtKB-UniRule"/>
</dbReference>
<evidence type="ECO:0000256" key="1">
    <source>
        <dbReference type="ARBA" id="ARBA00022475"/>
    </source>
</evidence>
<dbReference type="GO" id="GO:0005886">
    <property type="term" value="C:plasma membrane"/>
    <property type="evidence" value="ECO:0007669"/>
    <property type="project" value="UniProtKB-SubCell"/>
</dbReference>
<gene>
    <name evidence="11" type="primary">mtgA</name>
    <name evidence="13" type="ORF">DI53_0943</name>
</gene>
<keyword evidence="14" id="KW-1185">Reference proteome</keyword>
<comment type="subcellular location">
    <subcellularLocation>
        <location evidence="11">Cell membrane</location>
        <topology evidence="11">Single-pass membrane protein</topology>
    </subcellularLocation>
</comment>
<evidence type="ECO:0000256" key="9">
    <source>
        <dbReference type="ARBA" id="ARBA00023136"/>
    </source>
</evidence>
<comment type="function">
    <text evidence="11">Peptidoglycan polymerase that catalyzes glycan chain elongation from lipid-linked precursors.</text>
</comment>
<evidence type="ECO:0000256" key="11">
    <source>
        <dbReference type="HAMAP-Rule" id="MF_00766"/>
    </source>
</evidence>
<dbReference type="InterPro" id="IPR036950">
    <property type="entry name" value="PBP_transglycosylase"/>
</dbReference>
<keyword evidence="9 11" id="KW-0472">Membrane</keyword>
<evidence type="ECO:0000256" key="5">
    <source>
        <dbReference type="ARBA" id="ARBA00022692"/>
    </source>
</evidence>
<dbReference type="PANTHER" id="PTHR30400:SF0">
    <property type="entry name" value="BIOSYNTHETIC PEPTIDOGLYCAN TRANSGLYCOSYLASE"/>
    <property type="match status" value="1"/>
</dbReference>
<evidence type="ECO:0000313" key="13">
    <source>
        <dbReference type="EMBL" id="KGE15262.1"/>
    </source>
</evidence>
<dbReference type="Proteomes" id="UP000031802">
    <property type="component" value="Unassembled WGS sequence"/>
</dbReference>
<comment type="caution">
    <text evidence="13">The sequence shown here is derived from an EMBL/GenBank/DDBJ whole genome shotgun (WGS) entry which is preliminary data.</text>
</comment>
<feature type="transmembrane region" description="Helical" evidence="11">
    <location>
        <begin position="26"/>
        <end position="47"/>
    </location>
</feature>
<name>A0A0B8T251_9SPHI</name>
<dbReference type="GO" id="GO:0008360">
    <property type="term" value="P:regulation of cell shape"/>
    <property type="evidence" value="ECO:0007669"/>
    <property type="project" value="UniProtKB-KW"/>
</dbReference>
<dbReference type="OrthoDB" id="9766909at2"/>
<dbReference type="RefSeq" id="WP_037495967.1">
    <property type="nucleotide sequence ID" value="NZ_JJMU01000014.1"/>
</dbReference>
<keyword evidence="5 11" id="KW-0812">Transmembrane</keyword>
<evidence type="ECO:0000256" key="6">
    <source>
        <dbReference type="ARBA" id="ARBA00022960"/>
    </source>
</evidence>
<dbReference type="InterPro" id="IPR023346">
    <property type="entry name" value="Lysozyme-like_dom_sf"/>
</dbReference>
<sequence length="246" mass="28597">MAIKRSTTIKKNTRTKSYKVSWKQRVGIWAARIVLLFFAFTIFWVLLLKIMNPPVTFLQLQRAFERKAAGKEWKIEKDWLSYDELSDNLKRAAIAGEDAHFLTHNGFDTKAIREAFEKNQAGKKLRGGSTISQQVAKNVFLWPERSWLRKGLETYFTVLIEVLWSKKRILEVYLNVIEMGQGVYGAEAAAQYYYYKSAKSLSKKEAALIIAILPSPQKWDARRPSAYVNRRANSIVRYISFYRIPE</sequence>
<keyword evidence="3 11" id="KW-0328">Glycosyltransferase</keyword>
<dbReference type="GO" id="GO:0016763">
    <property type="term" value="F:pentosyltransferase activity"/>
    <property type="evidence" value="ECO:0007669"/>
    <property type="project" value="InterPro"/>
</dbReference>
<evidence type="ECO:0000256" key="3">
    <source>
        <dbReference type="ARBA" id="ARBA00022676"/>
    </source>
</evidence>
<evidence type="ECO:0000256" key="8">
    <source>
        <dbReference type="ARBA" id="ARBA00022989"/>
    </source>
</evidence>
<dbReference type="GO" id="GO:0071555">
    <property type="term" value="P:cell wall organization"/>
    <property type="evidence" value="ECO:0007669"/>
    <property type="project" value="UniProtKB-KW"/>
</dbReference>
<dbReference type="InterPro" id="IPR001264">
    <property type="entry name" value="Glyco_trans_51"/>
</dbReference>
<keyword evidence="1 11" id="KW-1003">Cell membrane</keyword>
<dbReference type="PANTHER" id="PTHR30400">
    <property type="entry name" value="MONOFUNCTIONAL BIOSYNTHETIC PEPTIDOGLYCAN TRANSGLYCOSYLASE"/>
    <property type="match status" value="1"/>
</dbReference>
<evidence type="ECO:0000256" key="4">
    <source>
        <dbReference type="ARBA" id="ARBA00022679"/>
    </source>
</evidence>
<proteinExistence type="inferred from homology"/>
<comment type="catalytic activity">
    <reaction evidence="11">
        <text>[GlcNAc-(1-&gt;4)-Mur2Ac(oyl-L-Ala-gamma-D-Glu-L-Lys-D-Ala-D-Ala)](n)-di-trans,octa-cis-undecaprenyl diphosphate + beta-D-GlcNAc-(1-&gt;4)-Mur2Ac(oyl-L-Ala-gamma-D-Glu-L-Lys-D-Ala-D-Ala)-di-trans,octa-cis-undecaprenyl diphosphate = [GlcNAc-(1-&gt;4)-Mur2Ac(oyl-L-Ala-gamma-D-Glu-L-Lys-D-Ala-D-Ala)](n+1)-di-trans,octa-cis-undecaprenyl diphosphate + di-trans,octa-cis-undecaprenyl diphosphate + H(+)</text>
        <dbReference type="Rhea" id="RHEA:23708"/>
        <dbReference type="Rhea" id="RHEA-COMP:9602"/>
        <dbReference type="Rhea" id="RHEA-COMP:9603"/>
        <dbReference type="ChEBI" id="CHEBI:15378"/>
        <dbReference type="ChEBI" id="CHEBI:58405"/>
        <dbReference type="ChEBI" id="CHEBI:60033"/>
        <dbReference type="ChEBI" id="CHEBI:78435"/>
        <dbReference type="EC" id="2.4.99.28"/>
    </reaction>
</comment>
<dbReference type="EMBL" id="JJMU01000014">
    <property type="protein sequence ID" value="KGE15262.1"/>
    <property type="molecule type" value="Genomic_DNA"/>
</dbReference>
<dbReference type="Gene3D" id="1.10.3810.10">
    <property type="entry name" value="Biosynthetic peptidoglycan transglycosylase-like"/>
    <property type="match status" value="1"/>
</dbReference>
<reference evidence="13 14" key="2">
    <citation type="journal article" date="2015" name="PLoS ONE">
        <title>Whole-Genome Optical Mapping and Finished Genome Sequence of Sphingobacterium deserti sp. nov., a New Species Isolated from the Western Desert of China.</title>
        <authorList>
            <person name="Teng C."/>
            <person name="Zhou Z."/>
            <person name="Molnar I."/>
            <person name="Li X."/>
            <person name="Tang R."/>
            <person name="Chen M."/>
            <person name="Wang L."/>
            <person name="Su S."/>
            <person name="Zhang W."/>
            <person name="Lin M."/>
        </authorList>
    </citation>
    <scope>NUCLEOTIDE SEQUENCE [LARGE SCALE GENOMIC DNA]</scope>
    <source>
        <strain evidence="14">ACCC05744</strain>
    </source>
</reference>
<evidence type="ECO:0000313" key="14">
    <source>
        <dbReference type="Proteomes" id="UP000031802"/>
    </source>
</evidence>
<dbReference type="InterPro" id="IPR011812">
    <property type="entry name" value="Pep_trsgly"/>
</dbReference>
<dbReference type="EC" id="2.4.99.28" evidence="11"/>
<evidence type="ECO:0000259" key="12">
    <source>
        <dbReference type="Pfam" id="PF00912"/>
    </source>
</evidence>
<dbReference type="GO" id="GO:0008955">
    <property type="term" value="F:peptidoglycan glycosyltransferase activity"/>
    <property type="evidence" value="ECO:0007669"/>
    <property type="project" value="UniProtKB-UniRule"/>
</dbReference>
<keyword evidence="7 11" id="KW-0573">Peptidoglycan synthesis</keyword>
<dbReference type="UniPathway" id="UPA00219"/>
<accession>A0A0B8T251</accession>
<dbReference type="SUPFAM" id="SSF53955">
    <property type="entry name" value="Lysozyme-like"/>
    <property type="match status" value="1"/>
</dbReference>
<organism evidence="13 14">
    <name type="scientific">Sphingobacterium deserti</name>
    <dbReference type="NCBI Taxonomy" id="1229276"/>
    <lineage>
        <taxon>Bacteria</taxon>
        <taxon>Pseudomonadati</taxon>
        <taxon>Bacteroidota</taxon>
        <taxon>Sphingobacteriia</taxon>
        <taxon>Sphingobacteriales</taxon>
        <taxon>Sphingobacteriaceae</taxon>
        <taxon>Sphingobacterium</taxon>
    </lineage>
</organism>
<dbReference type="PATRIC" id="fig|1229276.3.peg.972"/>
<keyword evidence="8 11" id="KW-1133">Transmembrane helix</keyword>
<protein>
    <recommendedName>
        <fullName evidence="11">Biosynthetic peptidoglycan transglycosylase</fullName>
        <ecNumber evidence="11">2.4.99.28</ecNumber>
    </recommendedName>
    <alternativeName>
        <fullName evidence="11">Glycan polymerase</fullName>
    </alternativeName>
    <alternativeName>
        <fullName evidence="11">Peptidoglycan glycosyltransferase MtgA</fullName>
        <shortName evidence="11">PGT</shortName>
    </alternativeName>
</protein>
<keyword evidence="4 11" id="KW-0808">Transferase</keyword>
<dbReference type="HAMAP" id="MF_00766">
    <property type="entry name" value="PGT_MtgA"/>
    <property type="match status" value="1"/>
</dbReference>
<feature type="domain" description="Glycosyl transferase family 51" evidence="12">
    <location>
        <begin position="75"/>
        <end position="237"/>
    </location>
</feature>
<keyword evidence="10 11" id="KW-0961">Cell wall biogenesis/degradation</keyword>